<evidence type="ECO:0000313" key="1">
    <source>
        <dbReference type="EMBL" id="VVT58919.1"/>
    </source>
</evidence>
<dbReference type="RefSeq" id="XP_031857052.1">
    <property type="nucleotide sequence ID" value="XM_032001161.1"/>
</dbReference>
<sequence length="877" mass="99613">MMKRILGYTPSHKACLNSHNHLRHFYTKPYGGGGGSNASSASPILFDKNAKLKAIYEQRQKSRTVKLPPFGHRLIDYFEPSNSRIHVSQPKAPVFDLYNSKYVPTIFQPSKMATKSTSKENNTPAPTIKVDSLEKVAVLALRLDHLRHGKCTAEEVRALAKELFISNSEPGRYFYDIDSDIREVFDLESGLNEQFSPNRAVEDMTTDDIITQILTMSIPKSKERYKRSRILRLLEKEGYTKEDLARWMECIRAPTLFDAVQAMEGLTDSARWPKFLLLFTLRRHCRSRLETLELFRLYMQNFPTLDKTSQTKFLFRLILRSQQWVTDLLPEICQIFVEHGHVELFSNDFVCNQVLWTLSGFGRSSSSRPHSKEVNRDNDFALQSQQIIVNKMIASKIPLDTKGYLALAHTLHNDSPERAWSLVNIIKEHNYPVSQSEKNAFEGNISNEVSGFRRREHRSGAFPYIQGLACMEIMLSRSGEEALSAFDSGISHPQWQDLQASSGYNYGLSSAMWAVLLMKLRQLNELTPAVTEVFWEKINRYKVNKSPFLLMQVVAGLMPSVNVGRTVSDEDEQNLINDGVTASRFPHLLESESTEYQEDIHLDQDKIRHAAERRLRLAQDILITQNPGFLSDLLMASYIRVLMRGDQLTVATHNSPGYVVQGPSSATHLNGLSRAREIMGIMATRPSLACYNALLSGESRLAPESAWKTYSALLDTGHEPDTRTLYHLCRAAWDSQLIWTDSVGTLNEKTGKYEEPLVLYAAQRMVVEFKHWVRGAHIDSGDSQDLLKLYPTQQLVYAYIVMLGRAGYGDELLGILPWLERIGMQPDKQILSALITFSPNGDYLMKHGQVVSGGNNGDSVWPTPNELRSFQNMIRKS</sequence>
<gene>
    <name evidence="1" type="ORF">SAPINGB_P006450</name>
</gene>
<protein>
    <submittedName>
        <fullName evidence="1">Uncharacterized protein</fullName>
    </submittedName>
</protein>
<dbReference type="Proteomes" id="UP000398389">
    <property type="component" value="Unassembled WGS sequence"/>
</dbReference>
<dbReference type="OrthoDB" id="4096500at2759"/>
<evidence type="ECO:0000313" key="2">
    <source>
        <dbReference type="Proteomes" id="UP000398389"/>
    </source>
</evidence>
<dbReference type="EMBL" id="CABVLU010000005">
    <property type="protein sequence ID" value="VVT58919.1"/>
    <property type="molecule type" value="Genomic_DNA"/>
</dbReference>
<dbReference type="AlphaFoldDB" id="A0A5E8C518"/>
<accession>A0A5E8C518</accession>
<proteinExistence type="predicted"/>
<organism evidence="1 2">
    <name type="scientific">Magnusiomyces paraingens</name>
    <dbReference type="NCBI Taxonomy" id="2606893"/>
    <lineage>
        <taxon>Eukaryota</taxon>
        <taxon>Fungi</taxon>
        <taxon>Dikarya</taxon>
        <taxon>Ascomycota</taxon>
        <taxon>Saccharomycotina</taxon>
        <taxon>Dipodascomycetes</taxon>
        <taxon>Dipodascales</taxon>
        <taxon>Dipodascaceae</taxon>
        <taxon>Magnusiomyces</taxon>
    </lineage>
</organism>
<reference evidence="1 2" key="1">
    <citation type="submission" date="2019-09" db="EMBL/GenBank/DDBJ databases">
        <authorList>
            <person name="Brejova B."/>
        </authorList>
    </citation>
    <scope>NUCLEOTIDE SEQUENCE [LARGE SCALE GENOMIC DNA]</scope>
</reference>
<dbReference type="GeneID" id="43585261"/>
<keyword evidence="2" id="KW-1185">Reference proteome</keyword>
<name>A0A5E8C518_9ASCO</name>